<accession>A0AA96WE91</accession>
<dbReference type="RefSeq" id="WP_316434505.1">
    <property type="nucleotide sequence ID" value="NZ_CP053586.1"/>
</dbReference>
<dbReference type="EMBL" id="CP053586">
    <property type="protein sequence ID" value="WNZ22955.1"/>
    <property type="molecule type" value="Genomic_DNA"/>
</dbReference>
<proteinExistence type="predicted"/>
<dbReference type="AlphaFoldDB" id="A0AA96WE91"/>
<organism evidence="1">
    <name type="scientific">Leptolyngbya sp. NK1-12</name>
    <dbReference type="NCBI Taxonomy" id="2547451"/>
    <lineage>
        <taxon>Bacteria</taxon>
        <taxon>Bacillati</taxon>
        <taxon>Cyanobacteriota</taxon>
        <taxon>Cyanophyceae</taxon>
        <taxon>Leptolyngbyales</taxon>
        <taxon>Leptolyngbyaceae</taxon>
        <taxon>Leptolyngbya group</taxon>
        <taxon>Leptolyngbya</taxon>
    </lineage>
</organism>
<evidence type="ECO:0000313" key="1">
    <source>
        <dbReference type="EMBL" id="WNZ22955.1"/>
    </source>
</evidence>
<name>A0AA96WE91_9CYAN</name>
<sequence length="93" mass="10903">MKPRQFCRLWFNATEEDERARGYRKQCVKLLARVIGLEEDTVERWGSGIEFPGMPAQYENTLSYAMTIKRMLEEGGKAQRDIFLEVLKQLENS</sequence>
<reference evidence="1" key="1">
    <citation type="submission" date="2020-05" db="EMBL/GenBank/DDBJ databases">
        <authorList>
            <person name="Zhu T."/>
            <person name="Keshari N."/>
            <person name="Lu X."/>
        </authorList>
    </citation>
    <scope>NUCLEOTIDE SEQUENCE</scope>
    <source>
        <strain evidence="1">NK1-12</strain>
    </source>
</reference>
<protein>
    <submittedName>
        <fullName evidence="1">Uncharacterized protein</fullName>
    </submittedName>
</protein>
<gene>
    <name evidence="1" type="ORF">HJG54_08830</name>
</gene>